<dbReference type="GO" id="GO:0071555">
    <property type="term" value="P:cell wall organization"/>
    <property type="evidence" value="ECO:0007669"/>
    <property type="project" value="UniProtKB-KW"/>
</dbReference>
<dbReference type="SUPFAM" id="SSF55166">
    <property type="entry name" value="Hedgehog/DD-peptidase"/>
    <property type="match status" value="1"/>
</dbReference>
<dbReference type="GO" id="GO:0008237">
    <property type="term" value="F:metallopeptidase activity"/>
    <property type="evidence" value="ECO:0007669"/>
    <property type="project" value="UniProtKB-KW"/>
</dbReference>
<comment type="caution">
    <text evidence="11">The sequence shown here is derived from an EMBL/GenBank/DDBJ whole genome shotgun (WGS) entry which is preliminary data.</text>
</comment>
<protein>
    <recommendedName>
        <fullName evidence="9 10">D-alanyl-D-alanine dipeptidase</fullName>
        <shortName evidence="9 10">D-Ala-D-Ala dipeptidase</shortName>
        <ecNumber evidence="9 10">3.4.13.22</ecNumber>
    </recommendedName>
</protein>
<keyword evidence="5 9" id="KW-0862">Zinc</keyword>
<evidence type="ECO:0000256" key="1">
    <source>
        <dbReference type="ARBA" id="ARBA00001362"/>
    </source>
</evidence>
<dbReference type="AlphaFoldDB" id="A0A916XC46"/>
<dbReference type="GO" id="GO:0008270">
    <property type="term" value="F:zinc ion binding"/>
    <property type="evidence" value="ECO:0007669"/>
    <property type="project" value="UniProtKB-UniRule"/>
</dbReference>
<keyword evidence="3 9" id="KW-0479">Metal-binding</keyword>
<evidence type="ECO:0000256" key="4">
    <source>
        <dbReference type="ARBA" id="ARBA00022801"/>
    </source>
</evidence>
<feature type="active site" description="Proton donor/acceptor" evidence="9">
    <location>
        <position position="179"/>
    </location>
</feature>
<name>A0A916XC46_9BURK</name>
<keyword evidence="8 10" id="KW-0961">Cell wall biogenesis/degradation</keyword>
<dbReference type="Gene3D" id="3.30.1380.10">
    <property type="match status" value="1"/>
</dbReference>
<dbReference type="Proteomes" id="UP000637423">
    <property type="component" value="Unassembled WGS sequence"/>
</dbReference>
<comment type="catalytic activity">
    <reaction evidence="1 9 10">
        <text>D-alanyl-D-alanine + H2O = 2 D-alanine</text>
        <dbReference type="Rhea" id="RHEA:20661"/>
        <dbReference type="ChEBI" id="CHEBI:15377"/>
        <dbReference type="ChEBI" id="CHEBI:57416"/>
        <dbReference type="ChEBI" id="CHEBI:57822"/>
        <dbReference type="EC" id="3.4.13.22"/>
    </reaction>
</comment>
<comment type="cofactor">
    <cofactor evidence="9">
        <name>Zn(2+)</name>
        <dbReference type="ChEBI" id="CHEBI:29105"/>
    </cofactor>
    <text evidence="9">Binds 1 zinc ion per subunit.</text>
</comment>
<comment type="function">
    <text evidence="9 10">Catalyzes hydrolysis of the D-alanyl-D-alanine dipeptide.</text>
</comment>
<evidence type="ECO:0000256" key="8">
    <source>
        <dbReference type="ARBA" id="ARBA00023316"/>
    </source>
</evidence>
<keyword evidence="12" id="KW-1185">Reference proteome</keyword>
<reference evidence="11" key="2">
    <citation type="submission" date="2020-09" db="EMBL/GenBank/DDBJ databases">
        <authorList>
            <person name="Sun Q."/>
            <person name="Zhou Y."/>
        </authorList>
    </citation>
    <scope>NUCLEOTIDE SEQUENCE</scope>
    <source>
        <strain evidence="11">CGMCC 1.10998</strain>
    </source>
</reference>
<feature type="binding site" evidence="9">
    <location>
        <position position="115"/>
    </location>
    <ligand>
        <name>Zn(2+)</name>
        <dbReference type="ChEBI" id="CHEBI:29105"/>
        <note>catalytic</note>
    </ligand>
</feature>
<dbReference type="InterPro" id="IPR000755">
    <property type="entry name" value="A_A_dipeptidase"/>
</dbReference>
<evidence type="ECO:0000256" key="9">
    <source>
        <dbReference type="HAMAP-Rule" id="MF_01924"/>
    </source>
</evidence>
<evidence type="ECO:0000256" key="6">
    <source>
        <dbReference type="ARBA" id="ARBA00022997"/>
    </source>
</evidence>
<dbReference type="EMBL" id="BMED01000001">
    <property type="protein sequence ID" value="GGC60929.1"/>
    <property type="molecule type" value="Genomic_DNA"/>
</dbReference>
<feature type="site" description="Transition state stabilizer" evidence="9">
    <location>
        <position position="78"/>
    </location>
</feature>
<evidence type="ECO:0000256" key="2">
    <source>
        <dbReference type="ARBA" id="ARBA00022670"/>
    </source>
</evidence>
<feature type="binding site" evidence="9">
    <location>
        <position position="108"/>
    </location>
    <ligand>
        <name>Zn(2+)</name>
        <dbReference type="ChEBI" id="CHEBI:29105"/>
        <note>catalytic</note>
    </ligand>
</feature>
<accession>A0A916XC46</accession>
<dbReference type="PANTHER" id="PTHR43126">
    <property type="entry name" value="D-ALANYL-D-ALANINE DIPEPTIDASE"/>
    <property type="match status" value="1"/>
</dbReference>
<dbReference type="CDD" id="cd14840">
    <property type="entry name" value="D-Ala-D-Ala_dipeptidase_Aad"/>
    <property type="match status" value="1"/>
</dbReference>
<evidence type="ECO:0000256" key="3">
    <source>
        <dbReference type="ARBA" id="ARBA00022723"/>
    </source>
</evidence>
<dbReference type="PANTHER" id="PTHR43126:SF2">
    <property type="entry name" value="D-ALANYL-D-ALANINE DIPEPTIDASE"/>
    <property type="match status" value="1"/>
</dbReference>
<dbReference type="InterPro" id="IPR009045">
    <property type="entry name" value="Zn_M74/Hedgehog-like"/>
</dbReference>
<dbReference type="RefSeq" id="WP_188564385.1">
    <property type="nucleotide sequence ID" value="NZ_BMED01000001.1"/>
</dbReference>
<evidence type="ECO:0000256" key="7">
    <source>
        <dbReference type="ARBA" id="ARBA00023049"/>
    </source>
</evidence>
<evidence type="ECO:0000313" key="11">
    <source>
        <dbReference type="EMBL" id="GGC60929.1"/>
    </source>
</evidence>
<comment type="similarity">
    <text evidence="9 10">Belongs to the peptidase M15D family.</text>
</comment>
<organism evidence="11 12">
    <name type="scientific">Undibacterium terreum</name>
    <dbReference type="NCBI Taxonomy" id="1224302"/>
    <lineage>
        <taxon>Bacteria</taxon>
        <taxon>Pseudomonadati</taxon>
        <taxon>Pseudomonadota</taxon>
        <taxon>Betaproteobacteria</taxon>
        <taxon>Burkholderiales</taxon>
        <taxon>Oxalobacteraceae</taxon>
        <taxon>Undibacterium</taxon>
    </lineage>
</organism>
<dbReference type="GO" id="GO:0006508">
    <property type="term" value="P:proteolysis"/>
    <property type="evidence" value="ECO:0007669"/>
    <property type="project" value="UniProtKB-KW"/>
</dbReference>
<keyword evidence="4 9" id="KW-0378">Hydrolase</keyword>
<keyword evidence="6 9" id="KW-0224">Dipeptidase</keyword>
<dbReference type="EC" id="3.4.13.22" evidence="9 10"/>
<feature type="binding site" evidence="9">
    <location>
        <position position="182"/>
    </location>
    <ligand>
        <name>Zn(2+)</name>
        <dbReference type="ChEBI" id="CHEBI:29105"/>
        <note>catalytic</note>
    </ligand>
</feature>
<keyword evidence="2 9" id="KW-0645">Protease</keyword>
<dbReference type="HAMAP" id="MF_01924">
    <property type="entry name" value="A_A_dipeptidase"/>
    <property type="match status" value="1"/>
</dbReference>
<evidence type="ECO:0000256" key="5">
    <source>
        <dbReference type="ARBA" id="ARBA00022833"/>
    </source>
</evidence>
<dbReference type="GO" id="GO:0160237">
    <property type="term" value="F:D-Ala-D-Ala dipeptidase activity"/>
    <property type="evidence" value="ECO:0007669"/>
    <property type="project" value="UniProtKB-EC"/>
</dbReference>
<gene>
    <name evidence="9" type="primary">ddpX</name>
    <name evidence="11" type="ORF">GCM10011396_04840</name>
</gene>
<sequence>MLCELIKDHPDFRRLQSIDGIVIELRYVGINNFVGRDLYGDLDCGWLHREAAAGLANAADWLSRHYPGYSLLVLDALRPHRIQEMLWKHLEGTPLRMYVADPARGSIHSFGMAVDVTLLDPQGAEIDMGTAYDEMVEKSHPALEANFLADGSLSQTQADNRNILRQAMFASGFRGINSEWWHFNFGDPTMVRQTYLRID</sequence>
<proteinExistence type="inferred from homology"/>
<evidence type="ECO:0000256" key="10">
    <source>
        <dbReference type="PIRNR" id="PIRNR026671"/>
    </source>
</evidence>
<reference evidence="11" key="1">
    <citation type="journal article" date="2014" name="Int. J. Syst. Evol. Microbiol.">
        <title>Complete genome sequence of Corynebacterium casei LMG S-19264T (=DSM 44701T), isolated from a smear-ripened cheese.</title>
        <authorList>
            <consortium name="US DOE Joint Genome Institute (JGI-PGF)"/>
            <person name="Walter F."/>
            <person name="Albersmeier A."/>
            <person name="Kalinowski J."/>
            <person name="Ruckert C."/>
        </authorList>
    </citation>
    <scope>NUCLEOTIDE SEQUENCE</scope>
    <source>
        <strain evidence="11">CGMCC 1.10998</strain>
    </source>
</reference>
<keyword evidence="7 9" id="KW-0482">Metalloprotease</keyword>
<dbReference type="Pfam" id="PF01427">
    <property type="entry name" value="Peptidase_M15"/>
    <property type="match status" value="1"/>
</dbReference>
<evidence type="ECO:0000313" key="12">
    <source>
        <dbReference type="Proteomes" id="UP000637423"/>
    </source>
</evidence>
<dbReference type="PIRSF" id="PIRSF026671">
    <property type="entry name" value="AA_dipeptidase"/>
    <property type="match status" value="1"/>
</dbReference>